<protein>
    <submittedName>
        <fullName evidence="1">Uncharacterized protein</fullName>
    </submittedName>
</protein>
<dbReference type="AlphaFoldDB" id="A0A843TID2"/>
<dbReference type="Proteomes" id="UP000652761">
    <property type="component" value="Unassembled WGS sequence"/>
</dbReference>
<keyword evidence="2" id="KW-1185">Reference proteome</keyword>
<evidence type="ECO:0000313" key="2">
    <source>
        <dbReference type="Proteomes" id="UP000652761"/>
    </source>
</evidence>
<reference evidence="1" key="1">
    <citation type="submission" date="2017-07" db="EMBL/GenBank/DDBJ databases">
        <title>Taro Niue Genome Assembly and Annotation.</title>
        <authorList>
            <person name="Atibalentja N."/>
            <person name="Keating K."/>
            <person name="Fields C.J."/>
        </authorList>
    </citation>
    <scope>NUCLEOTIDE SEQUENCE</scope>
    <source>
        <strain evidence="1">Niue_2</strain>
        <tissue evidence="1">Leaf</tissue>
    </source>
</reference>
<evidence type="ECO:0000313" key="1">
    <source>
        <dbReference type="EMBL" id="MQL69304.1"/>
    </source>
</evidence>
<dbReference type="EMBL" id="NMUH01000034">
    <property type="protein sequence ID" value="MQL69304.1"/>
    <property type="molecule type" value="Genomic_DNA"/>
</dbReference>
<comment type="caution">
    <text evidence="1">The sequence shown here is derived from an EMBL/GenBank/DDBJ whole genome shotgun (WGS) entry which is preliminary data.</text>
</comment>
<name>A0A843TID2_COLES</name>
<gene>
    <name evidence="1" type="ORF">Taro_001584</name>
</gene>
<sequence>MNATALGVTFWLPPQSSLRLHVRHMSRTGRPADVDHGKATTFSVVFRSRRRFEVLEVFLAWSRREDVARSGGNAGWLPFFTFFARVGYWRHEPVVHSRLVVSFLSDSCFATVRPSGVEISLVSSVVFGWSLLSLLAPPAVELGMLCELVLPRGMPQDCVSPWFGQFASFLVPDVLLQMVVWVVMLYCGVVSPGVGAPCFCVLVGANVVALFKLLAFRLGPVWPVVPFQYHELAPECFGIVPFGALVHWVVPWVAPGACDSTVCCVVCLDRSPISGTPGFGHGVLVSATMCLVGFCWRWSGLLTGVSRVVVEDEEEEDVIRLTLVHVDHRDAGSEGWNGRRDVEGKEEGRSCCLGVEELVRSEEEGRSCCLGVEELVRSEEEVANLRILRVCLSASVATAVHIATPEEASARLSLLSGNPIPVYPLRECSGYGLCGGTGVCGFPTSWCVRGLGWFCLLALDLVEFLLLWLVRDWVFGSVGGGANFGVPYGVREVGSLHPVPACRLREFSKLQVGTQASVYGRDKVLVATQNTMLPPSPSGLVATPSLLCSGCDKGCAAS</sequence>
<organism evidence="1 2">
    <name type="scientific">Colocasia esculenta</name>
    <name type="common">Wild taro</name>
    <name type="synonym">Arum esculentum</name>
    <dbReference type="NCBI Taxonomy" id="4460"/>
    <lineage>
        <taxon>Eukaryota</taxon>
        <taxon>Viridiplantae</taxon>
        <taxon>Streptophyta</taxon>
        <taxon>Embryophyta</taxon>
        <taxon>Tracheophyta</taxon>
        <taxon>Spermatophyta</taxon>
        <taxon>Magnoliopsida</taxon>
        <taxon>Liliopsida</taxon>
        <taxon>Araceae</taxon>
        <taxon>Aroideae</taxon>
        <taxon>Colocasieae</taxon>
        <taxon>Colocasia</taxon>
    </lineage>
</organism>
<proteinExistence type="predicted"/>
<accession>A0A843TID2</accession>